<feature type="transmembrane region" description="Helical" evidence="1">
    <location>
        <begin position="112"/>
        <end position="133"/>
    </location>
</feature>
<accession>A0A1B0Z210</accession>
<proteinExistence type="predicted"/>
<feature type="transmembrane region" description="Helical" evidence="1">
    <location>
        <begin position="7"/>
        <end position="25"/>
    </location>
</feature>
<keyword evidence="1" id="KW-0812">Transmembrane</keyword>
<evidence type="ECO:0008006" key="3">
    <source>
        <dbReference type="Google" id="ProtNLM"/>
    </source>
</evidence>
<dbReference type="EMBL" id="KT997802">
    <property type="protein sequence ID" value="ANO58231.1"/>
    <property type="molecule type" value="Genomic_DNA"/>
</dbReference>
<name>A0A1B0Z210_9PROT</name>
<protein>
    <recommendedName>
        <fullName evidence="3">Rod shape-determining protein MreD</fullName>
    </recommendedName>
</protein>
<sequence>MKSFFKIFGLIIGFNLLWSIVFFIFQPKSEIWADMGILEAFVYLIGALLGDVIYLIISFLLYLCLLFLKRLKKIQIDNMFLFSLGYALVVIIAIILQAWFKSRLSIQFNLNVASVTTLFYTPFIYCFVSYNLLKPWILKKIK</sequence>
<keyword evidence="1" id="KW-1133">Transmembrane helix</keyword>
<keyword evidence="1" id="KW-0472">Membrane</keyword>
<evidence type="ECO:0000313" key="2">
    <source>
        <dbReference type="EMBL" id="ANO58231.1"/>
    </source>
</evidence>
<feature type="transmembrane region" description="Helical" evidence="1">
    <location>
        <begin position="80"/>
        <end position="100"/>
    </location>
</feature>
<evidence type="ECO:0000256" key="1">
    <source>
        <dbReference type="SAM" id="Phobius"/>
    </source>
</evidence>
<dbReference type="AlphaFoldDB" id="A0A1B0Z210"/>
<reference evidence="2" key="1">
    <citation type="submission" date="2015-11" db="EMBL/GenBank/DDBJ databases">
        <title>Genomes of Abundant and Widespread Viruses from the Deep Ocean.</title>
        <authorList>
            <person name="Mizuno C.M."/>
            <person name="Ghai R."/>
            <person name="Saghai A."/>
            <person name="Lopez-Garcia P."/>
            <person name="Rodriguez-Valera F."/>
        </authorList>
    </citation>
    <scope>NUCLEOTIDE SEQUENCE</scope>
</reference>
<feature type="transmembrane region" description="Helical" evidence="1">
    <location>
        <begin position="40"/>
        <end position="68"/>
    </location>
</feature>
<organism evidence="2">
    <name type="scientific">uncultured Alphaproteobacteria bacterium</name>
    <dbReference type="NCBI Taxonomy" id="91750"/>
    <lineage>
        <taxon>Bacteria</taxon>
        <taxon>Pseudomonadati</taxon>
        <taxon>Pseudomonadota</taxon>
        <taxon>Alphaproteobacteria</taxon>
        <taxon>environmental samples</taxon>
    </lineage>
</organism>
<dbReference type="EMBL" id="KT997882">
    <property type="protein sequence ID" value="ANO58404.1"/>
    <property type="molecule type" value="Genomic_DNA"/>
</dbReference>